<gene>
    <name evidence="2" type="ORF">MOP44_02030</name>
</gene>
<feature type="chain" id="PRO_5039942964" evidence="1">
    <location>
        <begin position="27"/>
        <end position="187"/>
    </location>
</feature>
<dbReference type="AlphaFoldDB" id="A0A9J7BUP5"/>
<keyword evidence="3" id="KW-1185">Reference proteome</keyword>
<organism evidence="2 3">
    <name type="scientific">Occallatibacter riparius</name>
    <dbReference type="NCBI Taxonomy" id="1002689"/>
    <lineage>
        <taxon>Bacteria</taxon>
        <taxon>Pseudomonadati</taxon>
        <taxon>Acidobacteriota</taxon>
        <taxon>Terriglobia</taxon>
        <taxon>Terriglobales</taxon>
        <taxon>Acidobacteriaceae</taxon>
        <taxon>Occallatibacter</taxon>
    </lineage>
</organism>
<dbReference type="PROSITE" id="PS51257">
    <property type="entry name" value="PROKAR_LIPOPROTEIN"/>
    <property type="match status" value="1"/>
</dbReference>
<evidence type="ECO:0000256" key="1">
    <source>
        <dbReference type="SAM" id="SignalP"/>
    </source>
</evidence>
<evidence type="ECO:0000313" key="2">
    <source>
        <dbReference type="EMBL" id="UWZ84725.1"/>
    </source>
</evidence>
<evidence type="ECO:0000313" key="3">
    <source>
        <dbReference type="Proteomes" id="UP001059380"/>
    </source>
</evidence>
<feature type="signal peptide" evidence="1">
    <location>
        <begin position="1"/>
        <end position="26"/>
    </location>
</feature>
<accession>A0A9J7BUP5</accession>
<keyword evidence="1" id="KW-0732">Signal</keyword>
<reference evidence="2" key="1">
    <citation type="submission" date="2021-04" db="EMBL/GenBank/DDBJ databases">
        <title>Phylogenetic analysis of Acidobacteriaceae.</title>
        <authorList>
            <person name="Qiu L."/>
            <person name="Zhang Q."/>
        </authorList>
    </citation>
    <scope>NUCLEOTIDE SEQUENCE</scope>
    <source>
        <strain evidence="2">DSM 25168</strain>
    </source>
</reference>
<dbReference type="EMBL" id="CP093313">
    <property type="protein sequence ID" value="UWZ84725.1"/>
    <property type="molecule type" value="Genomic_DNA"/>
</dbReference>
<sequence>MIPPFRMKGAAAVTLLLLAAAISGCRQEKQAVQNVAQHAAQVEQKAQAAATQRDADRAELAKIPLPTKSHYINVHDPGEWKNPFISVDADTIDLRIIQADANPSDVGQGSMLRPEAARRQELQIRPEDLTKALIALPERAWPYGRVVAIAESPEADRKKRPLVRRNVEAAIQRLNDLGVVVEEWPAR</sequence>
<name>A0A9J7BUP5_9BACT</name>
<protein>
    <submittedName>
        <fullName evidence="2">Uncharacterized protein</fullName>
    </submittedName>
</protein>
<proteinExistence type="predicted"/>
<dbReference type="KEGG" id="orp:MOP44_02030"/>
<dbReference type="RefSeq" id="WP_260794231.1">
    <property type="nucleotide sequence ID" value="NZ_CP093313.1"/>
</dbReference>
<dbReference type="Proteomes" id="UP001059380">
    <property type="component" value="Chromosome"/>
</dbReference>